<evidence type="ECO:0000256" key="11">
    <source>
        <dbReference type="ARBA" id="ARBA00025471"/>
    </source>
</evidence>
<keyword evidence="6" id="KW-0853">WD repeat</keyword>
<accession>L2GLQ1</accession>
<feature type="region of interest" description="Disordered" evidence="12">
    <location>
        <begin position="717"/>
        <end position="767"/>
    </location>
</feature>
<keyword evidence="8" id="KW-0256">Endoplasmic reticulum</keyword>
<feature type="compositionally biased region" description="Low complexity" evidence="12">
    <location>
        <begin position="734"/>
        <end position="749"/>
    </location>
</feature>
<dbReference type="HOGENOM" id="CLU_320311_0_0_1"/>
<evidence type="ECO:0000256" key="2">
    <source>
        <dbReference type="ARBA" id="ARBA00009358"/>
    </source>
</evidence>
<dbReference type="InterPro" id="IPR040251">
    <property type="entry name" value="SEC31-like"/>
</dbReference>
<dbReference type="EMBL" id="JH370148">
    <property type="protein sequence ID" value="ELA41207.1"/>
    <property type="molecule type" value="Genomic_DNA"/>
</dbReference>
<dbReference type="OMA" id="CKNELEE"/>
<feature type="region of interest" description="Disordered" evidence="12">
    <location>
        <begin position="556"/>
        <end position="636"/>
    </location>
</feature>
<keyword evidence="5" id="KW-0813">Transport</keyword>
<keyword evidence="14" id="KW-1185">Reference proteome</keyword>
<dbReference type="InterPro" id="IPR001680">
    <property type="entry name" value="WD40_rpt"/>
</dbReference>
<dbReference type="GO" id="GO:0015031">
    <property type="term" value="P:protein transport"/>
    <property type="evidence" value="ECO:0007669"/>
    <property type="project" value="UniProtKB-KW"/>
</dbReference>
<evidence type="ECO:0000256" key="1">
    <source>
        <dbReference type="ARBA" id="ARBA00004240"/>
    </source>
</evidence>
<evidence type="ECO:0000256" key="4">
    <source>
        <dbReference type="ARBA" id="ARBA00021236"/>
    </source>
</evidence>
<organism evidence="13 14">
    <name type="scientific">Vittaforma corneae (strain ATCC 50505)</name>
    <name type="common">Microsporidian parasite</name>
    <name type="synonym">Nosema corneum</name>
    <dbReference type="NCBI Taxonomy" id="993615"/>
    <lineage>
        <taxon>Eukaryota</taxon>
        <taxon>Fungi</taxon>
        <taxon>Fungi incertae sedis</taxon>
        <taxon>Microsporidia</taxon>
        <taxon>Nosematidae</taxon>
        <taxon>Vittaforma</taxon>
    </lineage>
</organism>
<dbReference type="RefSeq" id="XP_007605251.1">
    <property type="nucleotide sequence ID" value="XM_007605189.1"/>
</dbReference>
<dbReference type="Proteomes" id="UP000011082">
    <property type="component" value="Unassembled WGS sequence"/>
</dbReference>
<dbReference type="AlphaFoldDB" id="L2GLQ1"/>
<feature type="compositionally biased region" description="Polar residues" evidence="12">
    <location>
        <begin position="579"/>
        <end position="636"/>
    </location>
</feature>
<dbReference type="SUPFAM" id="SSF50978">
    <property type="entry name" value="WD40 repeat-like"/>
    <property type="match status" value="1"/>
</dbReference>
<comment type="subcellular location">
    <subcellularLocation>
        <location evidence="1">Endoplasmic reticulum</location>
    </subcellularLocation>
</comment>
<dbReference type="InterPro" id="IPR015943">
    <property type="entry name" value="WD40/YVTN_repeat-like_dom_sf"/>
</dbReference>
<evidence type="ECO:0000256" key="5">
    <source>
        <dbReference type="ARBA" id="ARBA00022448"/>
    </source>
</evidence>
<evidence type="ECO:0000256" key="9">
    <source>
        <dbReference type="ARBA" id="ARBA00022892"/>
    </source>
</evidence>
<keyword evidence="7" id="KW-0677">Repeat</keyword>
<sequence>MEINKRCISAFAKNEPFVALATKSKLFDPTFSLTSELILVDYMSGKIYPAVTTELKFCKILWCEFGEFQYLVAGHENGVISIYNRTEDGLALLKSKQCLEDDITALDFLASKAVLVAGSSKGKIVFWTLSNMEKEYALDIPISISISAIAWNPKVSKILCVGSADGVIKVLDIKKNSVIMTLNSKEFSEVRHLEWDPENNTKLNVMSEKGYITIFDLSNDTVTKLGDHKDPIIGFYRDIIVSKSQIEVGGTFIKVSDSFECAISKRDPVLSLSYVSGSTNVISIPVMRKTVPFCRVSRYLYTPASKFEIKVVNAAEAPSMDAFYHSLLEMVYSAKSLEEVAEYLLSNSKNVPRDLVDRKANIDIDINDPHTLDFIHGNIENLKTSKTSLNLGALECLFSKNTSCLAAITDFRIVYVLCRLLNDYDALSRISNPRLLATLLIFNKIKKFDLLSNSREGRILKAILTKDYGMYIDSRVPPNISYLKQMKMLEALFKEIEPFITEPVRSSKLSEYFWYKVFIDGPKSVEYLNISDPNIQFYVKMQTSQVLSDRMKGLSVKSAPVDQSPHRIQQPPMPSSSQLSYNMLQSKQPSCNVASAPQQGFNVPQQRPSQPSFSVPTAPQQSFNVPQQRPSQPSFSVLTAPQQSFNVPQQRPSQPSFGTPSQLGLGVSQQGAFIPKNQQAADFGQGPVSGAVYPAPAQPSFTVPPKSPYLPQRQISTPAAGYPNIPQPNPQATPAPFKSFSPSGFSGIPQRSVPQMPSSPRGQLQNIPSKPTDQIQVENADKIASDFTHLVSEIRQKADANKSLILRQRKQQYLNALSPYDSLDKSRLPPLVLHVMDLVSKRVAAADDNMKSDLDILVDGYNDVVWLKAAVELIKMVY</sequence>
<feature type="compositionally biased region" description="Polar residues" evidence="12">
    <location>
        <begin position="752"/>
        <end position="767"/>
    </location>
</feature>
<dbReference type="InterPro" id="IPR036322">
    <property type="entry name" value="WD40_repeat_dom_sf"/>
</dbReference>
<keyword evidence="10" id="KW-0653">Protein transport</keyword>
<evidence type="ECO:0000256" key="7">
    <source>
        <dbReference type="ARBA" id="ARBA00022737"/>
    </source>
</evidence>
<dbReference type="OrthoDB" id="542917at2759"/>
<protein>
    <recommendedName>
        <fullName evidence="4">Protein transport protein SEC31</fullName>
    </recommendedName>
    <alternativeName>
        <fullName evidence="3">Protein transport protein sec31</fullName>
    </alternativeName>
</protein>
<dbReference type="GO" id="GO:0090110">
    <property type="term" value="P:COPII-coated vesicle cargo loading"/>
    <property type="evidence" value="ECO:0007669"/>
    <property type="project" value="TreeGrafter"/>
</dbReference>
<dbReference type="VEuPathDB" id="MicrosporidiaDB:VICG_01806"/>
<proteinExistence type="inferred from homology"/>
<comment type="function">
    <text evidence="11">Component of the coat protein complex II (COPII) which promotes the formation of transport vesicles from the endoplasmic reticulum (ER). The coat has two main functions, the physical deformation of the endoplasmic reticulum membrane into vesicles and the selection of cargo molecules.</text>
</comment>
<dbReference type="GeneID" id="19882516"/>
<dbReference type="PANTHER" id="PTHR13923">
    <property type="entry name" value="SEC31-RELATED PROTEIN"/>
    <property type="match status" value="1"/>
</dbReference>
<dbReference type="SMART" id="SM00320">
    <property type="entry name" value="WD40"/>
    <property type="match status" value="3"/>
</dbReference>
<dbReference type="GO" id="GO:0005198">
    <property type="term" value="F:structural molecule activity"/>
    <property type="evidence" value="ECO:0007669"/>
    <property type="project" value="TreeGrafter"/>
</dbReference>
<dbReference type="GO" id="GO:0070971">
    <property type="term" value="C:endoplasmic reticulum exit site"/>
    <property type="evidence" value="ECO:0007669"/>
    <property type="project" value="TreeGrafter"/>
</dbReference>
<comment type="similarity">
    <text evidence="2">Belongs to the WD repeat SEC31 family.</text>
</comment>
<name>L2GLQ1_VITCO</name>
<reference evidence="14" key="1">
    <citation type="submission" date="2011-05" db="EMBL/GenBank/DDBJ databases">
        <title>The genome sequence of Vittaforma corneae strain ATCC 50505.</title>
        <authorList>
            <consortium name="The Broad Institute Genome Sequencing Platform"/>
            <person name="Cuomo C."/>
            <person name="Didier E."/>
            <person name="Bowers L."/>
            <person name="Young S.K."/>
            <person name="Zeng Q."/>
            <person name="Gargeya S."/>
            <person name="Fitzgerald M."/>
            <person name="Haas B."/>
            <person name="Abouelleil A."/>
            <person name="Alvarado L."/>
            <person name="Arachchi H.M."/>
            <person name="Berlin A."/>
            <person name="Chapman S.B."/>
            <person name="Gearin G."/>
            <person name="Goldberg J."/>
            <person name="Griggs A."/>
            <person name="Gujja S."/>
            <person name="Hansen M."/>
            <person name="Heiman D."/>
            <person name="Howarth C."/>
            <person name="Larimer J."/>
            <person name="Lui A."/>
            <person name="MacDonald P.J.P."/>
            <person name="McCowen C."/>
            <person name="Montmayeur A."/>
            <person name="Murphy C."/>
            <person name="Neiman D."/>
            <person name="Pearson M."/>
            <person name="Priest M."/>
            <person name="Roberts A."/>
            <person name="Saif S."/>
            <person name="Shea T."/>
            <person name="Sisk P."/>
            <person name="Stolte C."/>
            <person name="Sykes S."/>
            <person name="Wortman J."/>
            <person name="Nusbaum C."/>
            <person name="Birren B."/>
        </authorList>
    </citation>
    <scope>NUCLEOTIDE SEQUENCE [LARGE SCALE GENOMIC DNA]</scope>
    <source>
        <strain evidence="14">ATCC 50505</strain>
    </source>
</reference>
<evidence type="ECO:0000256" key="8">
    <source>
        <dbReference type="ARBA" id="ARBA00022824"/>
    </source>
</evidence>
<evidence type="ECO:0000256" key="12">
    <source>
        <dbReference type="SAM" id="MobiDB-lite"/>
    </source>
</evidence>
<dbReference type="InParanoid" id="L2GLQ1"/>
<dbReference type="STRING" id="993615.L2GLQ1"/>
<dbReference type="PANTHER" id="PTHR13923:SF11">
    <property type="entry name" value="SECRETORY 31, ISOFORM D"/>
    <property type="match status" value="1"/>
</dbReference>
<dbReference type="GO" id="GO:0030127">
    <property type="term" value="C:COPII vesicle coat"/>
    <property type="evidence" value="ECO:0007669"/>
    <property type="project" value="TreeGrafter"/>
</dbReference>
<evidence type="ECO:0000256" key="10">
    <source>
        <dbReference type="ARBA" id="ARBA00022927"/>
    </source>
</evidence>
<dbReference type="Gene3D" id="2.130.10.10">
    <property type="entry name" value="YVTN repeat-like/Quinoprotein amine dehydrogenase"/>
    <property type="match status" value="1"/>
</dbReference>
<keyword evidence="9" id="KW-0931">ER-Golgi transport</keyword>
<evidence type="ECO:0000313" key="13">
    <source>
        <dbReference type="EMBL" id="ELA41207.1"/>
    </source>
</evidence>
<evidence type="ECO:0000256" key="6">
    <source>
        <dbReference type="ARBA" id="ARBA00022574"/>
    </source>
</evidence>
<evidence type="ECO:0000313" key="14">
    <source>
        <dbReference type="Proteomes" id="UP000011082"/>
    </source>
</evidence>
<feature type="region of interest" description="Disordered" evidence="12">
    <location>
        <begin position="642"/>
        <end position="661"/>
    </location>
</feature>
<dbReference type="GO" id="GO:0007029">
    <property type="term" value="P:endoplasmic reticulum organization"/>
    <property type="evidence" value="ECO:0007669"/>
    <property type="project" value="TreeGrafter"/>
</dbReference>
<evidence type="ECO:0000256" key="3">
    <source>
        <dbReference type="ARBA" id="ARBA00013507"/>
    </source>
</evidence>
<gene>
    <name evidence="13" type="ORF">VICG_01806</name>
</gene>